<organism evidence="2 3">
    <name type="scientific">Cymbomonas tetramitiformis</name>
    <dbReference type="NCBI Taxonomy" id="36881"/>
    <lineage>
        <taxon>Eukaryota</taxon>
        <taxon>Viridiplantae</taxon>
        <taxon>Chlorophyta</taxon>
        <taxon>Pyramimonadophyceae</taxon>
        <taxon>Pyramimonadales</taxon>
        <taxon>Pyramimonadaceae</taxon>
        <taxon>Cymbomonas</taxon>
    </lineage>
</organism>
<evidence type="ECO:0000256" key="1">
    <source>
        <dbReference type="SAM" id="MobiDB-lite"/>
    </source>
</evidence>
<protein>
    <submittedName>
        <fullName evidence="2">Uncharacterized protein</fullName>
    </submittedName>
</protein>
<dbReference type="Proteomes" id="UP001190700">
    <property type="component" value="Unassembled WGS sequence"/>
</dbReference>
<accession>A0AAE0GS46</accession>
<dbReference type="EMBL" id="LGRX02002878">
    <property type="protein sequence ID" value="KAK3283334.1"/>
    <property type="molecule type" value="Genomic_DNA"/>
</dbReference>
<sequence>VYDPFYCEGSVVAHLNRLGLEKVYNRKEDFYAAQREGGVPAHDVLVTNPPFSADHLERTLRFAAHDNHGRPFLLLLPNFVWRKKYYETAVEGASPVFLVPAKRYTFWSPVRAELRGRPEHERGRAASTTPFECFWYLSLGPWTEELVQGWRRKHEAQSGCTLVLGADAARAGELPERAVPPKNHEKRANPKARKKLRKKGGAGAPVAKGQIGVGGW</sequence>
<dbReference type="PANTHER" id="PTHR39444">
    <property type="entry name" value="SITE-SPECIFIC DNA-METHYLTRANSFERASE (ADENINE-SPECIFIC)"/>
    <property type="match status" value="1"/>
</dbReference>
<feature type="compositionally biased region" description="Basic residues" evidence="1">
    <location>
        <begin position="189"/>
        <end position="200"/>
    </location>
</feature>
<gene>
    <name evidence="2" type="ORF">CYMTET_8962</name>
</gene>
<reference evidence="2 3" key="1">
    <citation type="journal article" date="2015" name="Genome Biol. Evol.">
        <title>Comparative Genomics of a Bacterivorous Green Alga Reveals Evolutionary Causalities and Consequences of Phago-Mixotrophic Mode of Nutrition.</title>
        <authorList>
            <person name="Burns J.A."/>
            <person name="Paasch A."/>
            <person name="Narechania A."/>
            <person name="Kim E."/>
        </authorList>
    </citation>
    <scope>NUCLEOTIDE SEQUENCE [LARGE SCALE GENOMIC DNA]</scope>
    <source>
        <strain evidence="2 3">PLY_AMNH</strain>
    </source>
</reference>
<dbReference type="AlphaFoldDB" id="A0AAE0GS46"/>
<feature type="region of interest" description="Disordered" evidence="1">
    <location>
        <begin position="173"/>
        <end position="216"/>
    </location>
</feature>
<comment type="caution">
    <text evidence="2">The sequence shown here is derived from an EMBL/GenBank/DDBJ whole genome shotgun (WGS) entry which is preliminary data.</text>
</comment>
<feature type="non-terminal residue" evidence="2">
    <location>
        <position position="1"/>
    </location>
</feature>
<name>A0AAE0GS46_9CHLO</name>
<dbReference type="PANTHER" id="PTHR39444:SF3">
    <property type="entry name" value="SITE-SPECIFIC DNA-METHYLTRANSFERASE (ADENINE-SPECIFIC)"/>
    <property type="match status" value="1"/>
</dbReference>
<evidence type="ECO:0000313" key="2">
    <source>
        <dbReference type="EMBL" id="KAK3283334.1"/>
    </source>
</evidence>
<keyword evidence="3" id="KW-1185">Reference proteome</keyword>
<evidence type="ECO:0000313" key="3">
    <source>
        <dbReference type="Proteomes" id="UP001190700"/>
    </source>
</evidence>
<proteinExistence type="predicted"/>